<dbReference type="InterPro" id="IPR045175">
    <property type="entry name" value="M28_fam"/>
</dbReference>
<comment type="caution">
    <text evidence="2">The sequence shown here is derived from an EMBL/GenBank/DDBJ whole genome shotgun (WGS) entry which is preliminary data.</text>
</comment>
<dbReference type="PANTHER" id="PTHR12147:SF26">
    <property type="entry name" value="PEPTIDASE M28 DOMAIN-CONTAINING PROTEIN"/>
    <property type="match status" value="1"/>
</dbReference>
<dbReference type="PROSITE" id="PS51257">
    <property type="entry name" value="PROKAR_LIPOPROTEIN"/>
    <property type="match status" value="1"/>
</dbReference>
<reference evidence="3" key="1">
    <citation type="journal article" date="2017" name="Proc. Natl. Acad. Sci. U.S.A.">
        <title>Simulation of Deepwater Horizon oil plume reveals substrate specialization within a complex community of hydrocarbon-degraders.</title>
        <authorList>
            <person name="Hu P."/>
            <person name="Dubinsky E.A."/>
            <person name="Probst A.J."/>
            <person name="Wang J."/>
            <person name="Sieber C.M.K."/>
            <person name="Tom L.M."/>
            <person name="Gardinali P."/>
            <person name="Banfield J.F."/>
            <person name="Atlas R.M."/>
            <person name="Andersen G.L."/>
        </authorList>
    </citation>
    <scope>NUCLEOTIDE SEQUENCE [LARGE SCALE GENOMIC DNA]</scope>
</reference>
<dbReference type="PANTHER" id="PTHR12147">
    <property type="entry name" value="METALLOPEPTIDASE M28 FAMILY MEMBER"/>
    <property type="match status" value="1"/>
</dbReference>
<dbReference type="EMBL" id="MAAX01000074">
    <property type="protein sequence ID" value="OUS17905.1"/>
    <property type="molecule type" value="Genomic_DNA"/>
</dbReference>
<dbReference type="Pfam" id="PF04389">
    <property type="entry name" value="Peptidase_M28"/>
    <property type="match status" value="1"/>
</dbReference>
<sequence length="336" mass="36778">MKKTLSILLIASILVACGSQKKADRLGQALNKVNQSTEIKMPKSSAIQIAQDVAFLASDDLKGRDTGSEGIEKAAIYISERFQEMGVKPYRGAFMDDFKVNDTEAFNVVGVMTGSDKDMMNEVVVIGAHYDHIGVMQGVQGDSIANGANDNATGTATVLAIAENFKKLQFNRRTVVFALFSAEEKGLVGSKHLAQRMKKEGMNVVAMINFEMTGTPMIDSPYLTYVTGHDGSNMATVFNEANESVTVTGKLEKAAEFNLFKRSDNYPFFQEFNVPSQTFCTFDFTNFGHYHKVGDETSLVNTDHMANVVDAVMPGVFKVVNGEKLKLTPKPTTIDE</sequence>
<dbReference type="RefSeq" id="WP_303686207.1">
    <property type="nucleotide sequence ID" value="NZ_CAJXYO010000020.1"/>
</dbReference>
<evidence type="ECO:0000313" key="2">
    <source>
        <dbReference type="EMBL" id="OUS17905.1"/>
    </source>
</evidence>
<protein>
    <submittedName>
        <fullName evidence="2">Peptidase M28</fullName>
    </submittedName>
</protein>
<proteinExistence type="predicted"/>
<feature type="domain" description="Peptidase M28" evidence="1">
    <location>
        <begin position="107"/>
        <end position="312"/>
    </location>
</feature>
<dbReference type="AlphaFoldDB" id="A0A1Z8B5R1"/>
<dbReference type="Proteomes" id="UP000196102">
    <property type="component" value="Unassembled WGS sequence"/>
</dbReference>
<organism evidence="2 3">
    <name type="scientific">Nonlabens dokdonensis</name>
    <dbReference type="NCBI Taxonomy" id="328515"/>
    <lineage>
        <taxon>Bacteria</taxon>
        <taxon>Pseudomonadati</taxon>
        <taxon>Bacteroidota</taxon>
        <taxon>Flavobacteriia</taxon>
        <taxon>Flavobacteriales</taxon>
        <taxon>Flavobacteriaceae</taxon>
        <taxon>Nonlabens</taxon>
    </lineage>
</organism>
<name>A0A1Z8B5R1_9FLAO</name>
<gene>
    <name evidence="2" type="ORF">A9Q93_04575</name>
</gene>
<evidence type="ECO:0000259" key="1">
    <source>
        <dbReference type="Pfam" id="PF04389"/>
    </source>
</evidence>
<accession>A0A1Z8B5R1</accession>
<evidence type="ECO:0000313" key="3">
    <source>
        <dbReference type="Proteomes" id="UP000196102"/>
    </source>
</evidence>
<dbReference type="GO" id="GO:0006508">
    <property type="term" value="P:proteolysis"/>
    <property type="evidence" value="ECO:0007669"/>
    <property type="project" value="InterPro"/>
</dbReference>
<dbReference type="GO" id="GO:0008235">
    <property type="term" value="F:metalloexopeptidase activity"/>
    <property type="evidence" value="ECO:0007669"/>
    <property type="project" value="InterPro"/>
</dbReference>
<dbReference type="InterPro" id="IPR007484">
    <property type="entry name" value="Peptidase_M28"/>
</dbReference>
<dbReference type="SUPFAM" id="SSF53187">
    <property type="entry name" value="Zn-dependent exopeptidases"/>
    <property type="match status" value="1"/>
</dbReference>
<dbReference type="Gene3D" id="3.40.630.10">
    <property type="entry name" value="Zn peptidases"/>
    <property type="match status" value="1"/>
</dbReference>